<dbReference type="InterPro" id="IPR042099">
    <property type="entry name" value="ANL_N_sf"/>
</dbReference>
<dbReference type="Proteomes" id="UP000238296">
    <property type="component" value="Unassembled WGS sequence"/>
</dbReference>
<dbReference type="GO" id="GO:0006631">
    <property type="term" value="P:fatty acid metabolic process"/>
    <property type="evidence" value="ECO:0007669"/>
    <property type="project" value="TreeGrafter"/>
</dbReference>
<protein>
    <submittedName>
        <fullName evidence="6">3-[(3aS,4S,7aS)-7a-methyl-1, 5-dioxo-octahydro-1H-inden-4-yl]propanoyl:CoA ligase</fullName>
        <ecNumber evidence="6">6.2.1.41</ecNumber>
    </submittedName>
    <submittedName>
        <fullName evidence="5">Long-chain fatty acid--CoA ligase</fullName>
    </submittedName>
</protein>
<accession>A0A1S1NMI7</accession>
<dbReference type="RefSeq" id="WP_071023027.1">
    <property type="nucleotide sequence ID" value="NZ_MLQM01000017.1"/>
</dbReference>
<keyword evidence="2 5" id="KW-0436">Ligase</keyword>
<dbReference type="InterPro" id="IPR000873">
    <property type="entry name" value="AMP-dep_synth/lig_dom"/>
</dbReference>
<dbReference type="GO" id="GO:0031956">
    <property type="term" value="F:medium-chain fatty acid-CoA ligase activity"/>
    <property type="evidence" value="ECO:0007669"/>
    <property type="project" value="TreeGrafter"/>
</dbReference>
<evidence type="ECO:0000313" key="6">
    <source>
        <dbReference type="EMBL" id="PQM45402.1"/>
    </source>
</evidence>
<dbReference type="InterPro" id="IPR020845">
    <property type="entry name" value="AMP-binding_CS"/>
</dbReference>
<keyword evidence="7" id="KW-1185">Reference proteome</keyword>
<evidence type="ECO:0000313" key="7">
    <source>
        <dbReference type="Proteomes" id="UP000179734"/>
    </source>
</evidence>
<dbReference type="Pfam" id="PF13193">
    <property type="entry name" value="AMP-binding_C"/>
    <property type="match status" value="1"/>
</dbReference>
<name>A0A1S1NMI7_9MYCO</name>
<evidence type="ECO:0000259" key="3">
    <source>
        <dbReference type="Pfam" id="PF00501"/>
    </source>
</evidence>
<feature type="domain" description="AMP-dependent synthetase/ligase" evidence="3">
    <location>
        <begin position="37"/>
        <end position="400"/>
    </location>
</feature>
<dbReference type="Gene3D" id="3.30.300.30">
    <property type="match status" value="1"/>
</dbReference>
<feature type="domain" description="AMP-binding enzyme C-terminal" evidence="4">
    <location>
        <begin position="451"/>
        <end position="527"/>
    </location>
</feature>
<proteinExistence type="inferred from homology"/>
<dbReference type="PANTHER" id="PTHR43201">
    <property type="entry name" value="ACYL-COA SYNTHETASE"/>
    <property type="match status" value="1"/>
</dbReference>
<dbReference type="SUPFAM" id="SSF56801">
    <property type="entry name" value="Acetyl-CoA synthetase-like"/>
    <property type="match status" value="1"/>
</dbReference>
<dbReference type="InterPro" id="IPR025110">
    <property type="entry name" value="AMP-bd_C"/>
</dbReference>
<dbReference type="Gene3D" id="3.40.50.12780">
    <property type="entry name" value="N-terminal domain of ligase-like"/>
    <property type="match status" value="1"/>
</dbReference>
<dbReference type="EMBL" id="MLQM01000017">
    <property type="protein sequence ID" value="OHV05445.1"/>
    <property type="molecule type" value="Genomic_DNA"/>
</dbReference>
<evidence type="ECO:0000256" key="1">
    <source>
        <dbReference type="ARBA" id="ARBA00006432"/>
    </source>
</evidence>
<dbReference type="Proteomes" id="UP000179734">
    <property type="component" value="Unassembled WGS sequence"/>
</dbReference>
<organism evidence="5 7">
    <name type="scientific">Mycobacterium talmoniae</name>
    <dbReference type="NCBI Taxonomy" id="1858794"/>
    <lineage>
        <taxon>Bacteria</taxon>
        <taxon>Bacillati</taxon>
        <taxon>Actinomycetota</taxon>
        <taxon>Actinomycetes</taxon>
        <taxon>Mycobacteriales</taxon>
        <taxon>Mycobacteriaceae</taxon>
        <taxon>Mycobacterium</taxon>
    </lineage>
</organism>
<dbReference type="PANTHER" id="PTHR43201:SF5">
    <property type="entry name" value="MEDIUM-CHAIN ACYL-COA LIGASE ACSF2, MITOCHONDRIAL"/>
    <property type="match status" value="1"/>
</dbReference>
<evidence type="ECO:0000313" key="5">
    <source>
        <dbReference type="EMBL" id="OHV05445.1"/>
    </source>
</evidence>
<dbReference type="EMBL" id="PPEA01000651">
    <property type="protein sequence ID" value="PQM45402.1"/>
    <property type="molecule type" value="Genomic_DNA"/>
</dbReference>
<evidence type="ECO:0000259" key="4">
    <source>
        <dbReference type="Pfam" id="PF13193"/>
    </source>
</evidence>
<dbReference type="EC" id="6.2.1.41" evidence="6"/>
<sequence length="545" mass="58735">MAVTGTQPTSPRTLERAYWEADRGMSLVDVTVGELLADRARAHPDRIALIGVRHGTHETVRLTYADLLDEACRVAVALSQLAERGTHVALWAPNVIEWPVVQYGAALAGVVLVALNPALREEELEYALSHSGASILLHADVSRDYRMSEVAANLSRALPGLRCVSLSDTSTWRAVDGDLSSCASPDADEVAMLQYTSGTTGRPKGVLLKHRSLVNVAKLTLESVNAPPGAVCLNPLPLFHTAGCVIATLGPLWLAGTVVLVDRFVPGPVLKSLRDENVSVLFYVPTVLGALLECQRAGHEPAPRLHTVMGGASNVPAAMIVDAEQIFGATVINLFGQTELSPVLSTTRPGDSRHDQLTTVGRPLPQVDCKIVDPGTNQTVAVGQQGEICARGYQQFLGYLHDPEATLRAVDEDGFVHTGDLGTMDSRGYLTVTGRLKELIIRGGENIAPAEIESVVVEHESIVEVAVFGLPDERLGEVVVAVILLRGESAPDLKQRLVDHTRARLARFKVPSRWFVASRLPVTQTGKVRKFELREAILADELPEL</sequence>
<dbReference type="InterPro" id="IPR045851">
    <property type="entry name" value="AMP-bd_C_sf"/>
</dbReference>
<comment type="caution">
    <text evidence="5">The sequence shown here is derived from an EMBL/GenBank/DDBJ whole genome shotgun (WGS) entry which is preliminary data.</text>
</comment>
<reference evidence="5 7" key="1">
    <citation type="submission" date="2016-10" db="EMBL/GenBank/DDBJ databases">
        <title>Genome sequence of Mycobacterium talmonii.</title>
        <authorList>
            <person name="Greninger A.L."/>
            <person name="Elliott B."/>
            <person name="Vasireddy S."/>
            <person name="Vasireddy R."/>
        </authorList>
    </citation>
    <scope>NUCLEOTIDE SEQUENCE [LARGE SCALE GENOMIC DNA]</scope>
    <source>
        <strain evidence="5">MO-5499</strain>
        <strain evidence="7">NE-TNMC-100812</strain>
    </source>
</reference>
<comment type="similarity">
    <text evidence="1">Belongs to the ATP-dependent AMP-binding enzyme family.</text>
</comment>
<evidence type="ECO:0000256" key="2">
    <source>
        <dbReference type="ARBA" id="ARBA00022598"/>
    </source>
</evidence>
<evidence type="ECO:0000313" key="8">
    <source>
        <dbReference type="Proteomes" id="UP000238296"/>
    </source>
</evidence>
<dbReference type="PROSITE" id="PS00455">
    <property type="entry name" value="AMP_BINDING"/>
    <property type="match status" value="1"/>
</dbReference>
<reference evidence="6 8" key="2">
    <citation type="journal article" date="2017" name="Int. J. Syst. Evol. Microbiol.">
        <title>Mycobacterium talmoniae sp. nov., a slowly growing mycobacterium isolated from human respiratory samples.</title>
        <authorList>
            <person name="Davidson R.M."/>
            <person name="DeGroote M.A."/>
            <person name="Marola J.L."/>
            <person name="Buss S."/>
            <person name="Jones V."/>
            <person name="McNeil M.R."/>
            <person name="Freifeld A.G."/>
            <person name="Elaine Epperson L."/>
            <person name="Hasan N.A."/>
            <person name="Jackson M."/>
            <person name="Iwen P.C."/>
            <person name="Salfinger M."/>
            <person name="Strong M."/>
        </authorList>
    </citation>
    <scope>NUCLEOTIDE SEQUENCE [LARGE SCALE GENOMIC DNA]</scope>
    <source>
        <strain evidence="6 8">ATCC BAA-2683</strain>
    </source>
</reference>
<dbReference type="AlphaFoldDB" id="A0A1S1NMI7"/>
<dbReference type="Pfam" id="PF00501">
    <property type="entry name" value="AMP-binding"/>
    <property type="match status" value="1"/>
</dbReference>
<gene>
    <name evidence="6" type="primary">fadD3_6</name>
    <name evidence="5" type="ORF">BKN37_05725</name>
    <name evidence="6" type="ORF">C1Y40_04438</name>
</gene>
<reference evidence="6" key="3">
    <citation type="submission" date="2018-01" db="EMBL/GenBank/DDBJ databases">
        <authorList>
            <person name="Gaut B.S."/>
            <person name="Morton B.R."/>
            <person name="Clegg M.T."/>
            <person name="Duvall M.R."/>
        </authorList>
    </citation>
    <scope>NUCLEOTIDE SEQUENCE</scope>
    <source>
        <strain evidence="6">ATCC BAA-2683</strain>
    </source>
</reference>